<accession>A0AAN8Q7Z9</accession>
<comment type="caution">
    <text evidence="2">The sequence shown here is derived from an EMBL/GenBank/DDBJ whole genome shotgun (WGS) entry which is preliminary data.</text>
</comment>
<protein>
    <submittedName>
        <fullName evidence="2">Uncharacterized protein</fullName>
    </submittedName>
</protein>
<feature type="region of interest" description="Disordered" evidence="1">
    <location>
        <begin position="149"/>
        <end position="193"/>
    </location>
</feature>
<name>A0AAN8Q7Z9_PATCE</name>
<reference evidence="2 3" key="1">
    <citation type="submission" date="2024-01" db="EMBL/GenBank/DDBJ databases">
        <title>The genome of the rayed Mediterranean limpet Patella caerulea (Linnaeus, 1758).</title>
        <authorList>
            <person name="Anh-Thu Weber A."/>
            <person name="Halstead-Nussloch G."/>
        </authorList>
    </citation>
    <scope>NUCLEOTIDE SEQUENCE [LARGE SCALE GENOMIC DNA]</scope>
    <source>
        <strain evidence="2">AATW-2023a</strain>
        <tissue evidence="2">Whole specimen</tissue>
    </source>
</reference>
<gene>
    <name evidence="2" type="ORF">SNE40_001301</name>
</gene>
<evidence type="ECO:0000256" key="1">
    <source>
        <dbReference type="SAM" id="MobiDB-lite"/>
    </source>
</evidence>
<evidence type="ECO:0000313" key="3">
    <source>
        <dbReference type="Proteomes" id="UP001347796"/>
    </source>
</evidence>
<organism evidence="2 3">
    <name type="scientific">Patella caerulea</name>
    <name type="common">Rayed Mediterranean limpet</name>
    <dbReference type="NCBI Taxonomy" id="87958"/>
    <lineage>
        <taxon>Eukaryota</taxon>
        <taxon>Metazoa</taxon>
        <taxon>Spiralia</taxon>
        <taxon>Lophotrochozoa</taxon>
        <taxon>Mollusca</taxon>
        <taxon>Gastropoda</taxon>
        <taxon>Patellogastropoda</taxon>
        <taxon>Patelloidea</taxon>
        <taxon>Patellidae</taxon>
        <taxon>Patella</taxon>
    </lineage>
</organism>
<proteinExistence type="predicted"/>
<evidence type="ECO:0000313" key="2">
    <source>
        <dbReference type="EMBL" id="KAK6195988.1"/>
    </source>
</evidence>
<sequence>MFQRRRSSIKNTEDSHAFFINRSRNLISVTRNHIVKLNDMSTEIRQMTERLFTEENDTKNCSTRRRSSVKYETKLIIQRRLSKELIQYHGSKETSTDNLENVSNSADFRTFRNKDSLRPSTRALDGVNMNFLEINGKSNVDQLRRNCGHKGNKPLTTINQDSDTDGLPINTSNQKSTQKKRGPNFFGYKPPTPSYKYTKGEDQIAVNEQENGISCDTHVFGSSRYRSRRPTLHLPQIHLSGLITDNLRTTKINQTSQSGFQFNKTSWNETPYRCCLNQKILRK</sequence>
<keyword evidence="3" id="KW-1185">Reference proteome</keyword>
<dbReference type="AlphaFoldDB" id="A0AAN8Q7Z9"/>
<dbReference type="Proteomes" id="UP001347796">
    <property type="component" value="Unassembled WGS sequence"/>
</dbReference>
<dbReference type="EMBL" id="JAZGQO010000001">
    <property type="protein sequence ID" value="KAK6195988.1"/>
    <property type="molecule type" value="Genomic_DNA"/>
</dbReference>